<keyword evidence="6" id="KW-0732">Signal</keyword>
<feature type="transmembrane region" description="Helical" evidence="5">
    <location>
        <begin position="296"/>
        <end position="326"/>
    </location>
</feature>
<organism>
    <name type="scientific">Culex quinquefasciatus</name>
    <name type="common">Southern house mosquito</name>
    <name type="synonym">Culex pungens</name>
    <dbReference type="NCBI Taxonomy" id="7176"/>
    <lineage>
        <taxon>Eukaryota</taxon>
        <taxon>Metazoa</taxon>
        <taxon>Ecdysozoa</taxon>
        <taxon>Arthropoda</taxon>
        <taxon>Hexapoda</taxon>
        <taxon>Insecta</taxon>
        <taxon>Pterygota</taxon>
        <taxon>Neoptera</taxon>
        <taxon>Endopterygota</taxon>
        <taxon>Diptera</taxon>
        <taxon>Nematocera</taxon>
        <taxon>Culicoidea</taxon>
        <taxon>Culicidae</taxon>
        <taxon>Culicinae</taxon>
        <taxon>Culicini</taxon>
        <taxon>Culex</taxon>
        <taxon>Culex</taxon>
    </lineage>
</organism>
<evidence type="ECO:0000256" key="5">
    <source>
        <dbReference type="SAM" id="Phobius"/>
    </source>
</evidence>
<dbReference type="InterPro" id="IPR013583">
    <property type="entry name" value="MCTP_C"/>
</dbReference>
<keyword evidence="5 8" id="KW-0812">Transmembrane</keyword>
<feature type="domain" description="Multiple C2" evidence="7">
    <location>
        <begin position="244"/>
        <end position="351"/>
    </location>
</feature>
<evidence type="ECO:0000259" key="7">
    <source>
        <dbReference type="Pfam" id="PF08372"/>
    </source>
</evidence>
<dbReference type="Pfam" id="PF08372">
    <property type="entry name" value="PRT_C"/>
    <property type="match status" value="1"/>
</dbReference>
<dbReference type="GO" id="GO:0005509">
    <property type="term" value="F:calcium ion binding"/>
    <property type="evidence" value="ECO:0007669"/>
    <property type="project" value="TreeGrafter"/>
</dbReference>
<keyword evidence="10" id="KW-1185">Reference proteome</keyword>
<dbReference type="PANTHER" id="PTHR45911">
    <property type="entry name" value="C2 DOMAIN-CONTAINING PROTEIN"/>
    <property type="match status" value="1"/>
</dbReference>
<reference evidence="8" key="1">
    <citation type="submission" date="2007-03" db="EMBL/GenBank/DDBJ databases">
        <title>Annotation of Culex pipiens quinquefasciatus.</title>
        <authorList>
            <consortium name="The Broad Institute Genome Sequencing Platform"/>
            <person name="Atkinson P.W."/>
            <person name="Hemingway J."/>
            <person name="Christensen B.M."/>
            <person name="Higgs S."/>
            <person name="Kodira C."/>
            <person name="Hannick L."/>
            <person name="Megy K."/>
            <person name="O'Leary S."/>
            <person name="Pearson M."/>
            <person name="Haas B.J."/>
            <person name="Mauceli E."/>
            <person name="Wortman J.R."/>
            <person name="Lee N.H."/>
            <person name="Guigo R."/>
            <person name="Stanke M."/>
            <person name="Alvarado L."/>
            <person name="Amedeo P."/>
            <person name="Antoine C.H."/>
            <person name="Arensburger P."/>
            <person name="Bidwell S.L."/>
            <person name="Crawford M."/>
            <person name="Camaro F."/>
            <person name="Devon K."/>
            <person name="Engels R."/>
            <person name="Hammond M."/>
            <person name="Howarth C."/>
            <person name="Koehrsen M."/>
            <person name="Lawson D."/>
            <person name="Montgomery P."/>
            <person name="Nene V."/>
            <person name="Nusbaum C."/>
            <person name="Puiu D."/>
            <person name="Romero-Severson J."/>
            <person name="Severson D.W."/>
            <person name="Shumway M."/>
            <person name="Sisk P."/>
            <person name="Stolte C."/>
            <person name="Zeng Q."/>
            <person name="Eisenstadt E."/>
            <person name="Fraser-Liggett C."/>
            <person name="Strausberg R."/>
            <person name="Galagan J."/>
            <person name="Birren B."/>
            <person name="Collins F.H."/>
        </authorList>
    </citation>
    <scope>NUCLEOTIDE SEQUENCE [LARGE SCALE GENOMIC DNA]</scope>
    <source>
        <strain evidence="8">JHB</strain>
    </source>
</reference>
<dbReference type="PANTHER" id="PTHR45911:SF4">
    <property type="entry name" value="MULTIPLE C2 AND TRANSMEMBRANE DOMAIN-CONTAINING PROTEIN"/>
    <property type="match status" value="1"/>
</dbReference>
<keyword evidence="5" id="KW-0472">Membrane</keyword>
<gene>
    <name evidence="9" type="primary">6041017</name>
    <name evidence="8" type="ORF">CpipJ_CPIJ008586</name>
</gene>
<dbReference type="GO" id="GO:0046928">
    <property type="term" value="P:regulation of neurotransmitter secretion"/>
    <property type="evidence" value="ECO:0007669"/>
    <property type="project" value="TreeGrafter"/>
</dbReference>
<keyword evidence="3" id="KW-0106">Calcium</keyword>
<name>B0WNP4_CULQU</name>
<evidence type="ECO:0000256" key="2">
    <source>
        <dbReference type="ARBA" id="ARBA00022737"/>
    </source>
</evidence>
<dbReference type="VEuPathDB" id="VectorBase:CPIJ008586"/>
<dbReference type="InParanoid" id="B0WNP4"/>
<reference evidence="9" key="2">
    <citation type="submission" date="2020-05" db="UniProtKB">
        <authorList>
            <consortium name="EnsemblMetazoa"/>
        </authorList>
    </citation>
    <scope>IDENTIFICATION</scope>
    <source>
        <strain evidence="9">JHB</strain>
    </source>
</reference>
<proteinExistence type="predicted"/>
<feature type="compositionally biased region" description="Acidic residues" evidence="4">
    <location>
        <begin position="235"/>
        <end position="250"/>
    </location>
</feature>
<evidence type="ECO:0000256" key="1">
    <source>
        <dbReference type="ARBA" id="ARBA00022723"/>
    </source>
</evidence>
<keyword evidence="1" id="KW-0479">Metal-binding</keyword>
<keyword evidence="5" id="KW-1133">Transmembrane helix</keyword>
<dbReference type="VEuPathDB" id="VectorBase:CQUJHB006972"/>
<evidence type="ECO:0000256" key="4">
    <source>
        <dbReference type="SAM" id="MobiDB-lite"/>
    </source>
</evidence>
<evidence type="ECO:0000313" key="10">
    <source>
        <dbReference type="Proteomes" id="UP000002320"/>
    </source>
</evidence>
<feature type="chain" id="PRO_5011408302" evidence="6">
    <location>
        <begin position="19"/>
        <end position="429"/>
    </location>
</feature>
<evidence type="ECO:0000256" key="6">
    <source>
        <dbReference type="SAM" id="SignalP"/>
    </source>
</evidence>
<dbReference type="HOGENOM" id="CLU_639760_0_0_1"/>
<keyword evidence="2" id="KW-0677">Repeat</keyword>
<dbReference type="eggNOG" id="KOG1030">
    <property type="taxonomic scope" value="Eukaryota"/>
</dbReference>
<dbReference type="AlphaFoldDB" id="B0WNP4"/>
<dbReference type="GO" id="GO:0030672">
    <property type="term" value="C:synaptic vesicle membrane"/>
    <property type="evidence" value="ECO:0007669"/>
    <property type="project" value="TreeGrafter"/>
</dbReference>
<evidence type="ECO:0000313" key="8">
    <source>
        <dbReference type="EMBL" id="EDS31885.1"/>
    </source>
</evidence>
<dbReference type="EMBL" id="DS232014">
    <property type="protein sequence ID" value="EDS31885.1"/>
    <property type="molecule type" value="Genomic_DNA"/>
</dbReference>
<feature type="signal peptide" evidence="6">
    <location>
        <begin position="1"/>
        <end position="18"/>
    </location>
</feature>
<accession>B0WNP4</accession>
<dbReference type="KEGG" id="cqu:CpipJ_CPIJ008586"/>
<dbReference type="OrthoDB" id="5973539at2759"/>
<sequence length="429" mass="49198">MTPFKIVISLLNALIASAYLCQLSDCTLGTPSNCSLKELRIERTFPVTPRTIRPGRKFHLFDFFYDPNGTECVFINFAILTNETDRFFVGFGVSIDKAWRPNDSVEIMFELTNQSSEKSPNCFRPIEAQKRCHLGKFRFTVIDNESVLIQDLSPEVPPKMEMLFRERPRPWRPSSEECIPNINGRYRKLLNHTRRCLAGEIGEILIEKQPVVEALVYINWLIRWLTGSASPSTADEYDVASDDEDDDDKEKEEKKTIKERLQAIQEVSQSVQNTIGYLASLGESVKNTFNFSVPELSWLTATLLLAAALVLHYIPIRMLLLLWGLIKFSRRLIRPHSVPNNEVLDLLSRVPDDEEIDHLDILTNHWQQESSRLVELCPRTSELKLPFHLFWEAWASVSCGASCHFTRRPSWPGGTHARNTKPRNATKPP</sequence>
<feature type="region of interest" description="Disordered" evidence="4">
    <location>
        <begin position="232"/>
        <end position="255"/>
    </location>
</feature>
<dbReference type="Proteomes" id="UP000002320">
    <property type="component" value="Unassembled WGS sequence"/>
</dbReference>
<dbReference type="VEuPathDB" id="VectorBase:CQUJHB000675"/>
<dbReference type="EnsemblMetazoa" id="CPIJ008586-RA">
    <property type="protein sequence ID" value="CPIJ008586-PA"/>
    <property type="gene ID" value="CPIJ008586"/>
</dbReference>
<protein>
    <submittedName>
        <fullName evidence="8">Multiple C2 domain and transmembrane region protein</fullName>
    </submittedName>
</protein>
<evidence type="ECO:0000313" key="9">
    <source>
        <dbReference type="EnsemblMetazoa" id="CPIJ008586-PA"/>
    </source>
</evidence>
<evidence type="ECO:0000256" key="3">
    <source>
        <dbReference type="ARBA" id="ARBA00022837"/>
    </source>
</evidence>